<feature type="transmembrane region" description="Helical" evidence="1">
    <location>
        <begin position="27"/>
        <end position="46"/>
    </location>
</feature>
<evidence type="ECO:0000256" key="1">
    <source>
        <dbReference type="SAM" id="Phobius"/>
    </source>
</evidence>
<feature type="transmembrane region" description="Helical" evidence="1">
    <location>
        <begin position="117"/>
        <end position="138"/>
    </location>
</feature>
<organism evidence="2 3">
    <name type="scientific">Caldanaerobacter subterraneus</name>
    <dbReference type="NCBI Taxonomy" id="911092"/>
    <lineage>
        <taxon>Bacteria</taxon>
        <taxon>Bacillati</taxon>
        <taxon>Bacillota</taxon>
        <taxon>Clostridia</taxon>
        <taxon>Thermoanaerobacterales</taxon>
        <taxon>Thermoanaerobacteraceae</taxon>
        <taxon>Caldanaerobacter</taxon>
    </lineage>
</organism>
<reference evidence="2 3" key="1">
    <citation type="submission" date="2020-04" db="EMBL/GenBank/DDBJ databases">
        <title>Draft genome sequence of Caldanaerobacter sunterraneus. strain 1523vc isolated from Griffin hot spring, Kamchatka, Russia.</title>
        <authorList>
            <person name="Toshchakov S.V."/>
            <person name="Podosokorskaya O.A."/>
            <person name="Kublanov I.V."/>
            <person name="Korzhenkov A."/>
            <person name="Patrushev M.V."/>
        </authorList>
    </citation>
    <scope>NUCLEOTIDE SEQUENCE [LARGE SCALE GENOMIC DNA]</scope>
    <source>
        <strain evidence="2 3">1523vc</strain>
    </source>
</reference>
<protein>
    <submittedName>
        <fullName evidence="2">Uncharacterized protein</fullName>
    </submittedName>
</protein>
<keyword evidence="1" id="KW-0472">Membrane</keyword>
<feature type="transmembrane region" description="Helical" evidence="1">
    <location>
        <begin position="89"/>
        <end position="105"/>
    </location>
</feature>
<keyword evidence="1" id="KW-0812">Transmembrane</keyword>
<dbReference type="AlphaFoldDB" id="A0A7Y2L8R9"/>
<evidence type="ECO:0000313" key="3">
    <source>
        <dbReference type="Proteomes" id="UP000529861"/>
    </source>
</evidence>
<name>A0A7Y2L8R9_9THEO</name>
<accession>A0A7Y2L8R9</accession>
<proteinExistence type="predicted"/>
<dbReference type="Proteomes" id="UP000529861">
    <property type="component" value="Unassembled WGS sequence"/>
</dbReference>
<evidence type="ECO:0000313" key="2">
    <source>
        <dbReference type="EMBL" id="NNG67902.1"/>
    </source>
</evidence>
<keyword evidence="1" id="KW-1133">Transmembrane helix</keyword>
<comment type="caution">
    <text evidence="2">The sequence shown here is derived from an EMBL/GenBank/DDBJ whole genome shotgun (WGS) entry which is preliminary data.</text>
</comment>
<dbReference type="EMBL" id="JABEQB010000046">
    <property type="protein sequence ID" value="NNG67902.1"/>
    <property type="molecule type" value="Genomic_DNA"/>
</dbReference>
<sequence>MTKYFYTVILLYNSIKLGRSFHMHQNLIETIAFLASFTLVVGGLAFLFSDKASNIPLLKTLKESSIAKIVASGAFALIAWFLPWISLKVLFLALAFVLLLSIFPLKKTLSPLGTVTLIFFLIIIALGLLAIPVGFWTYSNILKIATGTLPQININIPPIDISNSSGDLVINRLDKKVLPDTEIPLEDVQSIQISTYSGMELEFTKTNTIEIPSDFAVKKEGENLILSEQSQKNVTYVIKVGTLSLKNLEINSSGIKITGKADLKDFSLNCDGAKMNADITSEKEISIHCSGLNLTGKLRGENLNIDADGINMSGELYFDKISINSSGINIHTSAKFKDFKISSSGFNGTIEILNSSNERGNLLIDSDGGLARIINKNNAPVEIKTHGFIKLVKEHSCNELFGG</sequence>
<gene>
    <name evidence="2" type="ORF">HKI81_12000</name>
</gene>